<accession>A0A7W5DTK7</accession>
<sequence>MNDDARLLLQLLRDRDPRFVPELIAESRPEVLADVVDEWVLSRRQWEAEEAQRYLLGIPASPGHEVVVRRLIVAADEQRRGGVLAAAMVMADQLVVHDLRHVRVWDYVQRGWVDGVRLDRPYDRVMPVLPIGHDQRERRIWFARGATHQKRLFSLATRQYVRRFVWRSIREFAKETPSDFVKTMGKALRWYPQSFPKDGAQLLDAWCLMKACFGKHPGLEFSSRKVRLAGNADLRDLIDDDATPPYASLWASELGRREMERVASQAASPFVQTWAEAVRVTQFSGYTNRLNKI</sequence>
<dbReference type="RefSeq" id="WP_184300203.1">
    <property type="nucleotide sequence ID" value="NZ_JACHXU010000001.1"/>
</dbReference>
<evidence type="ECO:0000313" key="2">
    <source>
        <dbReference type="Proteomes" id="UP000536179"/>
    </source>
</evidence>
<keyword evidence="2" id="KW-1185">Reference proteome</keyword>
<protein>
    <submittedName>
        <fullName evidence="1">Uncharacterized protein</fullName>
    </submittedName>
</protein>
<evidence type="ECO:0000313" key="1">
    <source>
        <dbReference type="EMBL" id="MBB3204300.1"/>
    </source>
</evidence>
<organism evidence="1 2">
    <name type="scientific">Aporhodopirellula rubra</name>
    <dbReference type="NCBI Taxonomy" id="980271"/>
    <lineage>
        <taxon>Bacteria</taxon>
        <taxon>Pseudomonadati</taxon>
        <taxon>Planctomycetota</taxon>
        <taxon>Planctomycetia</taxon>
        <taxon>Pirellulales</taxon>
        <taxon>Pirellulaceae</taxon>
        <taxon>Aporhodopirellula</taxon>
    </lineage>
</organism>
<gene>
    <name evidence="1" type="ORF">FHS27_000064</name>
</gene>
<dbReference type="Proteomes" id="UP000536179">
    <property type="component" value="Unassembled WGS sequence"/>
</dbReference>
<comment type="caution">
    <text evidence="1">The sequence shown here is derived from an EMBL/GenBank/DDBJ whole genome shotgun (WGS) entry which is preliminary data.</text>
</comment>
<dbReference type="AlphaFoldDB" id="A0A7W5DTK7"/>
<proteinExistence type="predicted"/>
<name>A0A7W5DTK7_9BACT</name>
<dbReference type="EMBL" id="JACHXU010000001">
    <property type="protein sequence ID" value="MBB3204300.1"/>
    <property type="molecule type" value="Genomic_DNA"/>
</dbReference>
<reference evidence="1 2" key="1">
    <citation type="submission" date="2020-08" db="EMBL/GenBank/DDBJ databases">
        <title>Genomic Encyclopedia of Type Strains, Phase III (KMG-III): the genomes of soil and plant-associated and newly described type strains.</title>
        <authorList>
            <person name="Whitman W."/>
        </authorList>
    </citation>
    <scope>NUCLEOTIDE SEQUENCE [LARGE SCALE GENOMIC DNA]</scope>
    <source>
        <strain evidence="1 2">CECT 8075</strain>
    </source>
</reference>